<gene>
    <name evidence="1" type="ORF">VNO78_14696</name>
</gene>
<reference evidence="1 2" key="1">
    <citation type="submission" date="2024-01" db="EMBL/GenBank/DDBJ databases">
        <title>The genomes of 5 underutilized Papilionoideae crops provide insights into root nodulation and disease resistanc.</title>
        <authorList>
            <person name="Jiang F."/>
        </authorList>
    </citation>
    <scope>NUCLEOTIDE SEQUENCE [LARGE SCALE GENOMIC DNA]</scope>
    <source>
        <strain evidence="1">DUOXIRENSHENG_FW03</strain>
        <tissue evidence="1">Leaves</tissue>
    </source>
</reference>
<dbReference type="GO" id="GO:0032367">
    <property type="term" value="P:intracellular cholesterol transport"/>
    <property type="evidence" value="ECO:0007669"/>
    <property type="project" value="InterPro"/>
</dbReference>
<evidence type="ECO:0000313" key="2">
    <source>
        <dbReference type="Proteomes" id="UP001386955"/>
    </source>
</evidence>
<dbReference type="PANTHER" id="PTHR32059:SF0">
    <property type="entry name" value="RAB11-BINDING PROTEIN RELCH"/>
    <property type="match status" value="1"/>
</dbReference>
<dbReference type="InterPro" id="IPR006594">
    <property type="entry name" value="LisH"/>
</dbReference>
<dbReference type="PROSITE" id="PS50896">
    <property type="entry name" value="LISH"/>
    <property type="match status" value="2"/>
</dbReference>
<organism evidence="1 2">
    <name type="scientific">Psophocarpus tetragonolobus</name>
    <name type="common">Winged bean</name>
    <name type="synonym">Dolichos tetragonolobus</name>
    <dbReference type="NCBI Taxonomy" id="3891"/>
    <lineage>
        <taxon>Eukaryota</taxon>
        <taxon>Viridiplantae</taxon>
        <taxon>Streptophyta</taxon>
        <taxon>Embryophyta</taxon>
        <taxon>Tracheophyta</taxon>
        <taxon>Spermatophyta</taxon>
        <taxon>Magnoliopsida</taxon>
        <taxon>eudicotyledons</taxon>
        <taxon>Gunneridae</taxon>
        <taxon>Pentapetalae</taxon>
        <taxon>rosids</taxon>
        <taxon>fabids</taxon>
        <taxon>Fabales</taxon>
        <taxon>Fabaceae</taxon>
        <taxon>Papilionoideae</taxon>
        <taxon>50 kb inversion clade</taxon>
        <taxon>NPAAA clade</taxon>
        <taxon>indigoferoid/millettioid clade</taxon>
        <taxon>Phaseoleae</taxon>
        <taxon>Psophocarpus</taxon>
    </lineage>
</organism>
<dbReference type="Proteomes" id="UP001386955">
    <property type="component" value="Unassembled WGS sequence"/>
</dbReference>
<dbReference type="GO" id="GO:0055037">
    <property type="term" value="C:recycling endosome"/>
    <property type="evidence" value="ECO:0007669"/>
    <property type="project" value="TreeGrafter"/>
</dbReference>
<dbReference type="GO" id="GO:0005802">
    <property type="term" value="C:trans-Golgi network"/>
    <property type="evidence" value="ECO:0007669"/>
    <property type="project" value="InterPro"/>
</dbReference>
<protein>
    <recommendedName>
        <fullName evidence="3">LisH domain-containing protein</fullName>
    </recommendedName>
</protein>
<evidence type="ECO:0008006" key="3">
    <source>
        <dbReference type="Google" id="ProtNLM"/>
    </source>
</evidence>
<dbReference type="InterPro" id="IPR040362">
    <property type="entry name" value="RELCH"/>
</dbReference>
<name>A0AAN9SDP0_PSOTE</name>
<evidence type="ECO:0000313" key="1">
    <source>
        <dbReference type="EMBL" id="KAK7394175.1"/>
    </source>
</evidence>
<dbReference type="AlphaFoldDB" id="A0AAN9SDP0"/>
<dbReference type="EMBL" id="JAYMYS010000004">
    <property type="protein sequence ID" value="KAK7394175.1"/>
    <property type="molecule type" value="Genomic_DNA"/>
</dbReference>
<keyword evidence="2" id="KW-1185">Reference proteome</keyword>
<accession>A0AAN9SDP0</accession>
<dbReference type="SMART" id="SM00667">
    <property type="entry name" value="LisH"/>
    <property type="match status" value="2"/>
</dbReference>
<dbReference type="PANTHER" id="PTHR32059">
    <property type="entry name" value="RAB11-BINDING PROTEIN RELCH"/>
    <property type="match status" value="1"/>
</dbReference>
<sequence>MDVEKSSVCNCVVNFLLEEKYVLTAFELLHELLDDGRDDQAIRLKQYFSDPSLFPPDLISRLTSLQCSLSLTLSTLHSFLSFTHSFSFFHFTAKISGEVSVIDEQQIQQKKYSSFTDLGPLKETERQDLNCAVKEYLLIAGYRLTAMTFYEEVGTSVLYWLLPPFPPPLSVIS</sequence>
<comment type="caution">
    <text evidence="1">The sequence shown here is derived from an EMBL/GenBank/DDBJ whole genome shotgun (WGS) entry which is preliminary data.</text>
</comment>
<proteinExistence type="predicted"/>